<dbReference type="InterPro" id="IPR036188">
    <property type="entry name" value="FAD/NAD-bd_sf"/>
</dbReference>
<sequence length="542" mass="59422">MMSLQLDYDVVIVGYGPCGQILAALLGAKGWKVGVFERHEGPYGLPRAAHIDHEIMRLLQSFGTADAFLASAVPFTKYVLRNRGGEILLSLDWDGEGISGWGTDYLFYQPDLEALLDKVVVSHPTVSVHQGWEAAVVSSEASSVRLTVKRSRPDKAEAEAPETKTVRARYLIGADGANSFVRETMGVHYEDLGFNASWLVVDLKMKKPVALAFDNGSVCDPARPSSMFQLGRQHRRFEFMLLPGDIKASMETREAAWNLIGPLIGPDDAEIVRSVVYTFRSALVSSWGADRIFLIGDAAHLMPPFMGQGMCSGFRDATNLAWKLDLVLRGESDRTLLDTYAEERAPHVRTVIDLSVEIGRLTCTTDPREAEDRDAHFREGHAEPPAPFPWLTTGVVSDEESGRRVAGRLGPQGRIASGTGTGTGTALADDVVGGRRWQLICRTDPSAILSYESIAFLDQLDTAVLTMAESGECGSGVCDADGTYERYFVENSIEAIIVRPDFYVFGAAMTIEGLEDLVSELRYKLRWRCPSTMTRQVAGAGR</sequence>
<dbReference type="AlphaFoldDB" id="A0A3A5KXH0"/>
<dbReference type="GO" id="GO:0008688">
    <property type="term" value="F:3-(3-hydroxyphenyl)propionate hydroxylase activity"/>
    <property type="evidence" value="ECO:0007669"/>
    <property type="project" value="TreeGrafter"/>
</dbReference>
<dbReference type="GO" id="GO:0019622">
    <property type="term" value="P:3-(3-hydroxy)phenylpropionate catabolic process"/>
    <property type="evidence" value="ECO:0007669"/>
    <property type="project" value="TreeGrafter"/>
</dbReference>
<protein>
    <submittedName>
        <fullName evidence="4">Bifunctional 3-(3-hydroxy-phenyl)propionate/3-hydroxycinnamic acid hydroxylase</fullName>
    </submittedName>
</protein>
<organism evidence="4 5">
    <name type="scientific">Mesorhizobium waimense</name>
    <dbReference type="NCBI Taxonomy" id="1300307"/>
    <lineage>
        <taxon>Bacteria</taxon>
        <taxon>Pseudomonadati</taxon>
        <taxon>Pseudomonadota</taxon>
        <taxon>Alphaproteobacteria</taxon>
        <taxon>Hyphomicrobiales</taxon>
        <taxon>Phyllobacteriaceae</taxon>
        <taxon>Mesorhizobium</taxon>
    </lineage>
</organism>
<dbReference type="NCBIfam" id="NF004829">
    <property type="entry name" value="PRK06183.1-3"/>
    <property type="match status" value="1"/>
</dbReference>
<dbReference type="InterPro" id="IPR002938">
    <property type="entry name" value="FAD-bd"/>
</dbReference>
<evidence type="ECO:0000313" key="4">
    <source>
        <dbReference type="EMBL" id="RJT41455.1"/>
    </source>
</evidence>
<dbReference type="SUPFAM" id="SSF51905">
    <property type="entry name" value="FAD/NAD(P)-binding domain"/>
    <property type="match status" value="1"/>
</dbReference>
<dbReference type="PANTHER" id="PTHR43476">
    <property type="entry name" value="3-(3-HYDROXY-PHENYL)PROPIONATE/3-HYDROXYCINNAMIC ACID HYDROXYLASE"/>
    <property type="match status" value="1"/>
</dbReference>
<dbReference type="EMBL" id="QZWZ01000003">
    <property type="protein sequence ID" value="RJT41455.1"/>
    <property type="molecule type" value="Genomic_DNA"/>
</dbReference>
<evidence type="ECO:0000259" key="3">
    <source>
        <dbReference type="Pfam" id="PF01494"/>
    </source>
</evidence>
<dbReference type="OrthoDB" id="9791689at2"/>
<dbReference type="Gene3D" id="3.30.70.2450">
    <property type="match status" value="1"/>
</dbReference>
<feature type="domain" description="FAD-binding" evidence="3">
    <location>
        <begin position="7"/>
        <end position="354"/>
    </location>
</feature>
<evidence type="ECO:0000313" key="5">
    <source>
        <dbReference type="Proteomes" id="UP000272706"/>
    </source>
</evidence>
<keyword evidence="5" id="KW-1185">Reference proteome</keyword>
<dbReference type="Gene3D" id="3.50.50.60">
    <property type="entry name" value="FAD/NAD(P)-binding domain"/>
    <property type="match status" value="1"/>
</dbReference>
<dbReference type="InterPro" id="IPR050631">
    <property type="entry name" value="PheA/TfdB_FAD_monoxygenase"/>
</dbReference>
<comment type="caution">
    <text evidence="4">The sequence shown here is derived from an EMBL/GenBank/DDBJ whole genome shotgun (WGS) entry which is preliminary data.</text>
</comment>
<gene>
    <name evidence="4" type="ORF">D3227_06655</name>
</gene>
<name>A0A3A5KXH0_9HYPH</name>
<dbReference type="PANTHER" id="PTHR43476:SF3">
    <property type="entry name" value="FAD-BINDING MONOOXYGENASE"/>
    <property type="match status" value="1"/>
</dbReference>
<dbReference type="Proteomes" id="UP000272706">
    <property type="component" value="Unassembled WGS sequence"/>
</dbReference>
<accession>A0A3A5KXH0</accession>
<dbReference type="PRINTS" id="PR00420">
    <property type="entry name" value="RNGMNOXGNASE"/>
</dbReference>
<reference evidence="4 5" key="1">
    <citation type="submission" date="2018-09" db="EMBL/GenBank/DDBJ databases">
        <title>Mesorhizobium carmichaelinearum sp. nov. isolated from Carmichaelinea spp. root nodules in New Zealand.</title>
        <authorList>
            <person name="De Meyer S.E."/>
        </authorList>
    </citation>
    <scope>NUCLEOTIDE SEQUENCE [LARGE SCALE GENOMIC DNA]</scope>
    <source>
        <strain evidence="4 5">ICMP19557</strain>
    </source>
</reference>
<proteinExistence type="predicted"/>
<evidence type="ECO:0000256" key="2">
    <source>
        <dbReference type="SAM" id="MobiDB-lite"/>
    </source>
</evidence>
<feature type="region of interest" description="Disordered" evidence="2">
    <location>
        <begin position="404"/>
        <end position="424"/>
    </location>
</feature>
<dbReference type="GO" id="GO:0071949">
    <property type="term" value="F:FAD binding"/>
    <property type="evidence" value="ECO:0007669"/>
    <property type="project" value="InterPro"/>
</dbReference>
<keyword evidence="1" id="KW-0560">Oxidoreductase</keyword>
<dbReference type="RefSeq" id="WP_120013309.1">
    <property type="nucleotide sequence ID" value="NZ_QZWZ01000003.1"/>
</dbReference>
<evidence type="ECO:0000256" key="1">
    <source>
        <dbReference type="ARBA" id="ARBA00023002"/>
    </source>
</evidence>
<dbReference type="Pfam" id="PF01494">
    <property type="entry name" value="FAD_binding_3"/>
    <property type="match status" value="1"/>
</dbReference>